<feature type="domain" description="PRC-barrel" evidence="1">
    <location>
        <begin position="6"/>
        <end position="81"/>
    </location>
</feature>
<sequence>MARVPFKEIQGKTVVSEGGRMFGKVLDATADVSTGELINMIVEPTKYITAHFEDLVKDKQGRILLPFSAVSAVGDFVLVNEADVL</sequence>
<dbReference type="PANTHER" id="PTHR38137">
    <property type="entry name" value="PRC-BARREL DOMAIN PROTEIN"/>
    <property type="match status" value="1"/>
</dbReference>
<gene>
    <name evidence="2" type="ORF">H1016_01575</name>
</gene>
<proteinExistence type="predicted"/>
<organism evidence="2 3">
    <name type="scientific">Candidatus Naiadarchaeum limnaeum</name>
    <dbReference type="NCBI Taxonomy" id="2756139"/>
    <lineage>
        <taxon>Archaea</taxon>
        <taxon>Candidatus Undinarchaeota</taxon>
        <taxon>Candidatus Undinarchaeia</taxon>
        <taxon>Candidatus Naiadarchaeales</taxon>
        <taxon>Candidatus Naiadarchaeaceae</taxon>
        <taxon>Candidatus Naiadarchaeum</taxon>
    </lineage>
</organism>
<dbReference type="SUPFAM" id="SSF50346">
    <property type="entry name" value="PRC-barrel domain"/>
    <property type="match status" value="1"/>
</dbReference>
<name>A0A832V0X7_9ARCH</name>
<dbReference type="Gene3D" id="2.30.30.240">
    <property type="entry name" value="PRC-barrel domain"/>
    <property type="match status" value="1"/>
</dbReference>
<dbReference type="AlphaFoldDB" id="A0A832V0X7"/>
<dbReference type="EMBL" id="DVAB01000016">
    <property type="protein sequence ID" value="HIK00208.1"/>
    <property type="molecule type" value="Genomic_DNA"/>
</dbReference>
<keyword evidence="3" id="KW-1185">Reference proteome</keyword>
<protein>
    <submittedName>
        <fullName evidence="2">PRC-barrel domain-containing protein</fullName>
    </submittedName>
</protein>
<evidence type="ECO:0000259" key="1">
    <source>
        <dbReference type="Pfam" id="PF05239"/>
    </source>
</evidence>
<reference evidence="2 3" key="1">
    <citation type="journal article" name="Nat. Commun.">
        <title>Undinarchaeota illuminate DPANN phylogeny and the impact of gene transfer on archaeal evolution.</title>
        <authorList>
            <person name="Dombrowski N."/>
            <person name="Williams T.A."/>
            <person name="Sun J."/>
            <person name="Woodcroft B.J."/>
            <person name="Lee J.H."/>
            <person name="Minh B.Q."/>
            <person name="Rinke C."/>
            <person name="Spang A."/>
        </authorList>
    </citation>
    <scope>NUCLEOTIDE SEQUENCE [LARGE SCALE GENOMIC DNA]</scope>
    <source>
        <strain evidence="2">MAG_bin1129</strain>
    </source>
</reference>
<dbReference type="PANTHER" id="PTHR38137:SF2">
    <property type="entry name" value="PRC-BARREL DOMAIN-CONTAINING PROTEIN"/>
    <property type="match status" value="1"/>
</dbReference>
<accession>A0A832V0X7</accession>
<comment type="caution">
    <text evidence="2">The sequence shown here is derived from an EMBL/GenBank/DDBJ whole genome shotgun (WGS) entry which is preliminary data.</text>
</comment>
<evidence type="ECO:0000313" key="3">
    <source>
        <dbReference type="Proteomes" id="UP000646946"/>
    </source>
</evidence>
<evidence type="ECO:0000313" key="2">
    <source>
        <dbReference type="EMBL" id="HIK00208.1"/>
    </source>
</evidence>
<dbReference type="Proteomes" id="UP000646946">
    <property type="component" value="Unassembled WGS sequence"/>
</dbReference>
<dbReference type="InterPro" id="IPR011033">
    <property type="entry name" value="PRC_barrel-like_sf"/>
</dbReference>
<dbReference type="Pfam" id="PF05239">
    <property type="entry name" value="PRC"/>
    <property type="match status" value="1"/>
</dbReference>
<dbReference type="InterPro" id="IPR027275">
    <property type="entry name" value="PRC-brl_dom"/>
</dbReference>